<dbReference type="Proteomes" id="UP000321580">
    <property type="component" value="Unassembled WGS sequence"/>
</dbReference>
<dbReference type="Pfam" id="PF02954">
    <property type="entry name" value="HTH_8"/>
    <property type="match status" value="1"/>
</dbReference>
<dbReference type="InterPro" id="IPR002078">
    <property type="entry name" value="Sigma_54_int"/>
</dbReference>
<dbReference type="GO" id="GO:0005524">
    <property type="term" value="F:ATP binding"/>
    <property type="evidence" value="ECO:0007669"/>
    <property type="project" value="UniProtKB-KW"/>
</dbReference>
<dbReference type="InterPro" id="IPR027417">
    <property type="entry name" value="P-loop_NTPase"/>
</dbReference>
<dbReference type="InterPro" id="IPR058031">
    <property type="entry name" value="AAA_lid_NorR"/>
</dbReference>
<dbReference type="InterPro" id="IPR009057">
    <property type="entry name" value="Homeodomain-like_sf"/>
</dbReference>
<keyword evidence="1" id="KW-0547">Nucleotide-binding</keyword>
<dbReference type="Gene3D" id="1.10.8.60">
    <property type="match status" value="1"/>
</dbReference>
<organism evidence="6 7">
    <name type="scientific">Phaeodactylibacter luteus</name>
    <dbReference type="NCBI Taxonomy" id="1564516"/>
    <lineage>
        <taxon>Bacteria</taxon>
        <taxon>Pseudomonadati</taxon>
        <taxon>Bacteroidota</taxon>
        <taxon>Saprospiria</taxon>
        <taxon>Saprospirales</taxon>
        <taxon>Haliscomenobacteraceae</taxon>
        <taxon>Phaeodactylibacter</taxon>
    </lineage>
</organism>
<evidence type="ECO:0000256" key="1">
    <source>
        <dbReference type="ARBA" id="ARBA00022741"/>
    </source>
</evidence>
<evidence type="ECO:0000313" key="7">
    <source>
        <dbReference type="Proteomes" id="UP000321580"/>
    </source>
</evidence>
<dbReference type="InterPro" id="IPR002197">
    <property type="entry name" value="HTH_Fis"/>
</dbReference>
<dbReference type="SMART" id="SM00382">
    <property type="entry name" value="AAA"/>
    <property type="match status" value="1"/>
</dbReference>
<dbReference type="Pfam" id="PF00158">
    <property type="entry name" value="Sigma54_activat"/>
    <property type="match status" value="1"/>
</dbReference>
<comment type="caution">
    <text evidence="6">The sequence shown here is derived from an EMBL/GenBank/DDBJ whole genome shotgun (WGS) entry which is preliminary data.</text>
</comment>
<dbReference type="AlphaFoldDB" id="A0A5C6S1P4"/>
<dbReference type="InterPro" id="IPR003593">
    <property type="entry name" value="AAA+_ATPase"/>
</dbReference>
<evidence type="ECO:0000256" key="2">
    <source>
        <dbReference type="ARBA" id="ARBA00022840"/>
    </source>
</evidence>
<feature type="domain" description="Sigma-54 factor interaction" evidence="5">
    <location>
        <begin position="184"/>
        <end position="411"/>
    </location>
</feature>
<dbReference type="Pfam" id="PF25601">
    <property type="entry name" value="AAA_lid_14"/>
    <property type="match status" value="1"/>
</dbReference>
<keyword evidence="4" id="KW-0804">Transcription</keyword>
<dbReference type="CDD" id="cd00009">
    <property type="entry name" value="AAA"/>
    <property type="match status" value="1"/>
</dbReference>
<keyword evidence="2" id="KW-0067">ATP-binding</keyword>
<dbReference type="FunFam" id="3.40.50.300:FF:000006">
    <property type="entry name" value="DNA-binding transcriptional regulator NtrC"/>
    <property type="match status" value="1"/>
</dbReference>
<dbReference type="PROSITE" id="PS00676">
    <property type="entry name" value="SIGMA54_INTERACT_2"/>
    <property type="match status" value="1"/>
</dbReference>
<protein>
    <submittedName>
        <fullName evidence="6">Sigma-54-dependent Fis family transcriptional regulator</fullName>
    </submittedName>
</protein>
<dbReference type="PROSITE" id="PS00675">
    <property type="entry name" value="SIGMA54_INTERACT_1"/>
    <property type="match status" value="1"/>
</dbReference>
<accession>A0A5C6S1P4</accession>
<dbReference type="EMBL" id="VOOR01000004">
    <property type="protein sequence ID" value="TXB68347.1"/>
    <property type="molecule type" value="Genomic_DNA"/>
</dbReference>
<dbReference type="PANTHER" id="PTHR32071:SF101">
    <property type="entry name" value="ACETOIN DEHYDROGENASE OPERON TRANSCRIPTIONAL ACTIVATOR ACOR"/>
    <property type="match status" value="1"/>
</dbReference>
<dbReference type="OrthoDB" id="9771372at2"/>
<dbReference type="SUPFAM" id="SSF46689">
    <property type="entry name" value="Homeodomain-like"/>
    <property type="match status" value="1"/>
</dbReference>
<dbReference type="GO" id="GO:0006355">
    <property type="term" value="P:regulation of DNA-templated transcription"/>
    <property type="evidence" value="ECO:0007669"/>
    <property type="project" value="InterPro"/>
</dbReference>
<dbReference type="InterPro" id="IPR025943">
    <property type="entry name" value="Sigma_54_int_dom_ATP-bd_2"/>
</dbReference>
<dbReference type="GO" id="GO:0043565">
    <property type="term" value="F:sequence-specific DNA binding"/>
    <property type="evidence" value="ECO:0007669"/>
    <property type="project" value="InterPro"/>
</dbReference>
<name>A0A5C6S1P4_9BACT</name>
<evidence type="ECO:0000259" key="5">
    <source>
        <dbReference type="PROSITE" id="PS50045"/>
    </source>
</evidence>
<dbReference type="PROSITE" id="PS50045">
    <property type="entry name" value="SIGMA54_INTERACT_4"/>
    <property type="match status" value="1"/>
</dbReference>
<dbReference type="Gene3D" id="3.40.50.300">
    <property type="entry name" value="P-loop containing nucleotide triphosphate hydrolases"/>
    <property type="match status" value="1"/>
</dbReference>
<gene>
    <name evidence="6" type="ORF">FRY97_02915</name>
</gene>
<reference evidence="6 7" key="1">
    <citation type="submission" date="2019-08" db="EMBL/GenBank/DDBJ databases">
        <title>Genome of Phaeodactylibacter luteus.</title>
        <authorList>
            <person name="Bowman J.P."/>
        </authorList>
    </citation>
    <scope>NUCLEOTIDE SEQUENCE [LARGE SCALE GENOMIC DNA]</scope>
    <source>
        <strain evidence="6 7">KCTC 42180</strain>
    </source>
</reference>
<dbReference type="PANTHER" id="PTHR32071">
    <property type="entry name" value="TRANSCRIPTIONAL REGULATORY PROTEIN"/>
    <property type="match status" value="1"/>
</dbReference>
<evidence type="ECO:0000256" key="3">
    <source>
        <dbReference type="ARBA" id="ARBA00023015"/>
    </source>
</evidence>
<dbReference type="Gene3D" id="1.10.10.60">
    <property type="entry name" value="Homeodomain-like"/>
    <property type="match status" value="1"/>
</dbReference>
<dbReference type="RefSeq" id="WP_147165926.1">
    <property type="nucleotide sequence ID" value="NZ_VOOR01000004.1"/>
</dbReference>
<dbReference type="SUPFAM" id="SSF52540">
    <property type="entry name" value="P-loop containing nucleoside triphosphate hydrolases"/>
    <property type="match status" value="1"/>
</dbReference>
<keyword evidence="7" id="KW-1185">Reference proteome</keyword>
<proteinExistence type="predicted"/>
<evidence type="ECO:0000256" key="4">
    <source>
        <dbReference type="ARBA" id="ARBA00023163"/>
    </source>
</evidence>
<keyword evidence="3" id="KW-0805">Transcription regulation</keyword>
<sequence>MVRILISWIATGNDFLKSGGVNEEGTTMSFHRHFYEDYDRHILLYSAKEKQDTRVMHLLNALRKHFPKHRVYPQWYAPFDVISLEAIQSRIEPLLLEHADDQIDLFISPGTPAMQTAWVLAHLTLNLNTRLLQVRPQKFTKEQKQPELLEVRIKRDALTASAVIREQLQTKSAGSALSERFCMTDTLSKVYAHAKRIAAAANTTVFITGESGTGKELLARYIHRESPRREGPFLPINCAALSDELLESRLFGYKKGSFTGAEEDRKGLIESASGGTVFLDEIGDISPHLQQSLLRVLQEKEVTPIGGHPKPVDVRFISATNKDLRALCKAGEFRWDLYYRLVVTDLSLPELQDYPLKEKAQLLQFLTKEKQAQFRRPTPLELTKEIRDLIMAYPFLGNIRELENILERLYALCPDRTPTKADLPNWIVSPDPSFSLKLEDVIQEHVQRVFETQAGNQKKTAEVLGISYNTLRKRLGLQK</sequence>
<dbReference type="InterPro" id="IPR025662">
    <property type="entry name" value="Sigma_54_int_dom_ATP-bd_1"/>
</dbReference>
<evidence type="ECO:0000313" key="6">
    <source>
        <dbReference type="EMBL" id="TXB68347.1"/>
    </source>
</evidence>